<organism evidence="1 2">
    <name type="scientific">[Emmonsia] crescens</name>
    <dbReference type="NCBI Taxonomy" id="73230"/>
    <lineage>
        <taxon>Eukaryota</taxon>
        <taxon>Fungi</taxon>
        <taxon>Dikarya</taxon>
        <taxon>Ascomycota</taxon>
        <taxon>Pezizomycotina</taxon>
        <taxon>Eurotiomycetes</taxon>
        <taxon>Eurotiomycetidae</taxon>
        <taxon>Onygenales</taxon>
        <taxon>Ajellomycetaceae</taxon>
        <taxon>Emergomyces</taxon>
    </lineage>
</organism>
<evidence type="ECO:0000313" key="1">
    <source>
        <dbReference type="EMBL" id="KKZ63305.1"/>
    </source>
</evidence>
<dbReference type="EMBL" id="LCZI01000992">
    <property type="protein sequence ID" value="KKZ63305.1"/>
    <property type="molecule type" value="Genomic_DNA"/>
</dbReference>
<sequence length="100" mass="10984">MPDNEVCRNAPKQRNNTQTVVPARFKEKALELEEVFAEGPGIFLRLIDLVPLLGGGTQAARWHIGTPWDGHLGTRYGIVSTSYSATEGLKETRGDSCNKT</sequence>
<accession>A0A0G2HZM6</accession>
<reference evidence="2" key="1">
    <citation type="journal article" date="2015" name="PLoS Genet.">
        <title>The dynamic genome and transcriptome of the human fungal pathogen Blastomyces and close relative Emmonsia.</title>
        <authorList>
            <person name="Munoz J.F."/>
            <person name="Gauthier G.M."/>
            <person name="Desjardins C.A."/>
            <person name="Gallo J.E."/>
            <person name="Holder J."/>
            <person name="Sullivan T.D."/>
            <person name="Marty A.J."/>
            <person name="Carmen J.C."/>
            <person name="Chen Z."/>
            <person name="Ding L."/>
            <person name="Gujja S."/>
            <person name="Magrini V."/>
            <person name="Misas E."/>
            <person name="Mitreva M."/>
            <person name="Priest M."/>
            <person name="Saif S."/>
            <person name="Whiston E.A."/>
            <person name="Young S."/>
            <person name="Zeng Q."/>
            <person name="Goldman W.E."/>
            <person name="Mardis E.R."/>
            <person name="Taylor J.W."/>
            <person name="McEwen J.G."/>
            <person name="Clay O.K."/>
            <person name="Klein B.S."/>
            <person name="Cuomo C.A."/>
        </authorList>
    </citation>
    <scope>NUCLEOTIDE SEQUENCE [LARGE SCALE GENOMIC DNA]</scope>
    <source>
        <strain evidence="2">UAMH 3008</strain>
    </source>
</reference>
<protein>
    <submittedName>
        <fullName evidence="1">Uncharacterized protein</fullName>
    </submittedName>
</protein>
<dbReference type="Proteomes" id="UP000034164">
    <property type="component" value="Unassembled WGS sequence"/>
</dbReference>
<dbReference type="VEuPathDB" id="FungiDB:EMCG_00288"/>
<gene>
    <name evidence="1" type="ORF">EMCG_00288</name>
</gene>
<comment type="caution">
    <text evidence="1">The sequence shown here is derived from an EMBL/GenBank/DDBJ whole genome shotgun (WGS) entry which is preliminary data.</text>
</comment>
<evidence type="ECO:0000313" key="2">
    <source>
        <dbReference type="Proteomes" id="UP000034164"/>
    </source>
</evidence>
<name>A0A0G2HZM6_9EURO</name>
<proteinExistence type="predicted"/>
<dbReference type="AlphaFoldDB" id="A0A0G2HZM6"/>